<dbReference type="Gene3D" id="3.40.190.10">
    <property type="entry name" value="Periplasmic binding protein-like II"/>
    <property type="match status" value="2"/>
</dbReference>
<dbReference type="Proteomes" id="UP000585272">
    <property type="component" value="Unassembled WGS sequence"/>
</dbReference>
<organism evidence="6 7">
    <name type="scientific">Conexibacter arvalis</name>
    <dbReference type="NCBI Taxonomy" id="912552"/>
    <lineage>
        <taxon>Bacteria</taxon>
        <taxon>Bacillati</taxon>
        <taxon>Actinomycetota</taxon>
        <taxon>Thermoleophilia</taxon>
        <taxon>Solirubrobacterales</taxon>
        <taxon>Conexibacteraceae</taxon>
        <taxon>Conexibacter</taxon>
    </lineage>
</organism>
<comment type="subcellular location">
    <subcellularLocation>
        <location evidence="1">Periplasm</location>
    </subcellularLocation>
</comment>
<accession>A0A840I922</accession>
<evidence type="ECO:0000313" key="7">
    <source>
        <dbReference type="Proteomes" id="UP000585272"/>
    </source>
</evidence>
<keyword evidence="7" id="KW-1185">Reference proteome</keyword>
<comment type="caution">
    <text evidence="6">The sequence shown here is derived from an EMBL/GenBank/DDBJ whole genome shotgun (WGS) entry which is preliminary data.</text>
</comment>
<dbReference type="PROSITE" id="PS51257">
    <property type="entry name" value="PROKAR_LIPOPROTEIN"/>
    <property type="match status" value="1"/>
</dbReference>
<dbReference type="PANTHER" id="PTHR30006">
    <property type="entry name" value="THIAMINE-BINDING PERIPLASMIC PROTEIN-RELATED"/>
    <property type="match status" value="1"/>
</dbReference>
<keyword evidence="3 5" id="KW-0732">Signal</keyword>
<gene>
    <name evidence="6" type="ORF">BDZ31_000982</name>
</gene>
<dbReference type="GO" id="GO:0030288">
    <property type="term" value="C:outer membrane-bounded periplasmic space"/>
    <property type="evidence" value="ECO:0007669"/>
    <property type="project" value="TreeGrafter"/>
</dbReference>
<sequence length="364" mass="40240">MKISLWKRDVRWPAIAGAALASVALAACGSSDDAGDGGSATGRRGGKVTIATYGGKTEEVMKAVYFTPEFTDRTGIAVSFDAPLDYAKLQTQAESGNIQWDMTSGDPYMAIAQCGTVFSRIRSDPSMFKEKYRDIVGDCVLPRDAGSFIKAYNSERFADDPPSSWADFFDVERYPGKRAIPSFYYNGIIEGALLADGVSPEDLYPLDLDRAFAKMDTIRDDILVYNTLAQSIQQLVSGDVAMGIYTDSAAWQAADAGATIEPIWDEAFIYINLWTVTEGTPDRAAVEEVIDYVLDPELQTAAAEMWPVSPALKDARQPRYPDEQFKKYSLAVPEHEEVAIPFDQQWYADNHEELNQRFTAWISG</sequence>
<dbReference type="Pfam" id="PF13416">
    <property type="entry name" value="SBP_bac_8"/>
    <property type="match status" value="1"/>
</dbReference>
<evidence type="ECO:0000256" key="1">
    <source>
        <dbReference type="ARBA" id="ARBA00004418"/>
    </source>
</evidence>
<evidence type="ECO:0000256" key="2">
    <source>
        <dbReference type="ARBA" id="ARBA00022448"/>
    </source>
</evidence>
<feature type="chain" id="PRO_5032979590" evidence="5">
    <location>
        <begin position="27"/>
        <end position="364"/>
    </location>
</feature>
<dbReference type="InterPro" id="IPR006059">
    <property type="entry name" value="SBP"/>
</dbReference>
<evidence type="ECO:0000256" key="3">
    <source>
        <dbReference type="ARBA" id="ARBA00022729"/>
    </source>
</evidence>
<evidence type="ECO:0000256" key="4">
    <source>
        <dbReference type="ARBA" id="ARBA00022764"/>
    </source>
</evidence>
<dbReference type="SUPFAM" id="SSF53850">
    <property type="entry name" value="Periplasmic binding protein-like II"/>
    <property type="match status" value="1"/>
</dbReference>
<dbReference type="GO" id="GO:0030976">
    <property type="term" value="F:thiamine pyrophosphate binding"/>
    <property type="evidence" value="ECO:0007669"/>
    <property type="project" value="TreeGrafter"/>
</dbReference>
<keyword evidence="2" id="KW-0813">Transport</keyword>
<reference evidence="6 7" key="1">
    <citation type="submission" date="2020-08" db="EMBL/GenBank/DDBJ databases">
        <title>Genomic Encyclopedia of Archaeal and Bacterial Type Strains, Phase II (KMG-II): from individual species to whole genera.</title>
        <authorList>
            <person name="Goeker M."/>
        </authorList>
    </citation>
    <scope>NUCLEOTIDE SEQUENCE [LARGE SCALE GENOMIC DNA]</scope>
    <source>
        <strain evidence="6 7">DSM 23288</strain>
    </source>
</reference>
<dbReference type="RefSeq" id="WP_183339551.1">
    <property type="nucleotide sequence ID" value="NZ_JACHNU010000001.1"/>
</dbReference>
<feature type="signal peptide" evidence="5">
    <location>
        <begin position="1"/>
        <end position="26"/>
    </location>
</feature>
<dbReference type="AlphaFoldDB" id="A0A840I922"/>
<name>A0A840I922_9ACTN</name>
<proteinExistence type="predicted"/>
<evidence type="ECO:0000313" key="6">
    <source>
        <dbReference type="EMBL" id="MBB4661409.1"/>
    </source>
</evidence>
<dbReference type="PANTHER" id="PTHR30006:SF3">
    <property type="entry name" value="THIAMINE-BINDING PERIPLASMIC PROTEIN"/>
    <property type="match status" value="1"/>
</dbReference>
<protein>
    <submittedName>
        <fullName evidence="6">Putative spermidine/putrescine transport system substrate-binding protein</fullName>
    </submittedName>
</protein>
<keyword evidence="4" id="KW-0574">Periplasm</keyword>
<dbReference type="GO" id="GO:0015888">
    <property type="term" value="P:thiamine transport"/>
    <property type="evidence" value="ECO:0007669"/>
    <property type="project" value="TreeGrafter"/>
</dbReference>
<dbReference type="EMBL" id="JACHNU010000001">
    <property type="protein sequence ID" value="MBB4661409.1"/>
    <property type="molecule type" value="Genomic_DNA"/>
</dbReference>
<dbReference type="GO" id="GO:0030975">
    <property type="term" value="F:thiamine binding"/>
    <property type="evidence" value="ECO:0007669"/>
    <property type="project" value="TreeGrafter"/>
</dbReference>
<evidence type="ECO:0000256" key="5">
    <source>
        <dbReference type="SAM" id="SignalP"/>
    </source>
</evidence>